<organism evidence="2 3">
    <name type="scientific">Steinernema glaseri</name>
    <dbReference type="NCBI Taxonomy" id="37863"/>
    <lineage>
        <taxon>Eukaryota</taxon>
        <taxon>Metazoa</taxon>
        <taxon>Ecdysozoa</taxon>
        <taxon>Nematoda</taxon>
        <taxon>Chromadorea</taxon>
        <taxon>Rhabditida</taxon>
        <taxon>Tylenchina</taxon>
        <taxon>Panagrolaimomorpha</taxon>
        <taxon>Strongyloidoidea</taxon>
        <taxon>Steinernematidae</taxon>
        <taxon>Steinernema</taxon>
    </lineage>
</organism>
<reference evidence="3" key="1">
    <citation type="submission" date="2016-11" db="UniProtKB">
        <authorList>
            <consortium name="WormBaseParasite"/>
        </authorList>
    </citation>
    <scope>IDENTIFICATION</scope>
</reference>
<evidence type="ECO:0000313" key="3">
    <source>
        <dbReference type="WBParaSite" id="L893_g31116.t1"/>
    </source>
</evidence>
<accession>A0A1I7ZYT0</accession>
<proteinExistence type="predicted"/>
<dbReference type="Proteomes" id="UP000095287">
    <property type="component" value="Unplaced"/>
</dbReference>
<evidence type="ECO:0000313" key="2">
    <source>
        <dbReference type="Proteomes" id="UP000095287"/>
    </source>
</evidence>
<sequence>MCFSGEQIKTRFNNIKEKVSSASRRTKANDVCGERPIASESSAARKPSDPQSHTEIPSYDPSSPSALLSTPEKTMVQSQIILKLLERTKKTC</sequence>
<name>A0A1I7ZYT0_9BILA</name>
<keyword evidence="2" id="KW-1185">Reference proteome</keyword>
<feature type="region of interest" description="Disordered" evidence="1">
    <location>
        <begin position="17"/>
        <end position="72"/>
    </location>
</feature>
<evidence type="ECO:0000256" key="1">
    <source>
        <dbReference type="SAM" id="MobiDB-lite"/>
    </source>
</evidence>
<dbReference type="WBParaSite" id="L893_g31116.t1">
    <property type="protein sequence ID" value="L893_g31116.t1"/>
    <property type="gene ID" value="L893_g31116"/>
</dbReference>
<dbReference type="AlphaFoldDB" id="A0A1I7ZYT0"/>
<protein>
    <submittedName>
        <fullName evidence="3">Uncharacterized protein</fullName>
    </submittedName>
</protein>
<feature type="compositionally biased region" description="Polar residues" evidence="1">
    <location>
        <begin position="49"/>
        <end position="72"/>
    </location>
</feature>